<evidence type="ECO:0000256" key="1">
    <source>
        <dbReference type="ARBA" id="ARBA00004141"/>
    </source>
</evidence>
<dbReference type="InParanoid" id="A0A0C3EFN8"/>
<evidence type="ECO:0008006" key="8">
    <source>
        <dbReference type="Google" id="ProtNLM"/>
    </source>
</evidence>
<accession>A0A0C3EFN8</accession>
<sequence length="581" mass="64950">MSALQTKSPEKRIPLRHRTSKNINVDVQGDMNTSVSRHKAAVASSLDSILVPPRSSSTVRTLRRSVDTYADDGVEMSLLNGDERAGATNGLDDDDELLEKKSKAMPARDKRAMVLLIVLYLIQGVPLGLALGSIPFILRDHLSYSQLGVFALSNYPYSLKLLWSPVVDSTFMPSIGRRKSWIIPMQLVIGSMMLYIAANAERLFEHPADNVYELTFVFTSLVFLSATQDIAVDGWALTLLSQENLSFASTCQTVGLNTGFFASFTVFLALNSEAFAARWGLPRLTLSTYLQLCSLLCFGVTFWLVFFEKEGEESLDEADITVTSVYKTIWDICKLKHIRSLILMHCFAKIGFQANEAVTSLKMVEKGFRREDLAIVVLIDFPFQIIGGWLAAKWSRGDKPLRPWIWAFWPRLAFAVSSTLIVYWFPTPPISYGFMAFLVVHTVLQGFASTIQFVGISAFHTRISDPLIGGTYMTLLNTFTNLGGTWPKYFVLKGVDMFSVAYCTVKDTDTELVVKATECVSDLGKERCSAIGGECITEQDGYYYVSMICVTFGVLFLVGYIMPTARRLQTLPIHRWRISSE</sequence>
<dbReference type="STRING" id="1036808.A0A0C3EFN8"/>
<evidence type="ECO:0000256" key="5">
    <source>
        <dbReference type="SAM" id="Phobius"/>
    </source>
</evidence>
<dbReference type="SUPFAM" id="SSF103473">
    <property type="entry name" value="MFS general substrate transporter"/>
    <property type="match status" value="1"/>
</dbReference>
<keyword evidence="7" id="KW-1185">Reference proteome</keyword>
<reference evidence="7" key="2">
    <citation type="submission" date="2015-01" db="EMBL/GenBank/DDBJ databases">
        <title>Evolutionary Origins and Diversification of the Mycorrhizal Mutualists.</title>
        <authorList>
            <consortium name="DOE Joint Genome Institute"/>
            <consortium name="Mycorrhizal Genomics Consortium"/>
            <person name="Kohler A."/>
            <person name="Kuo A."/>
            <person name="Nagy L.G."/>
            <person name="Floudas D."/>
            <person name="Copeland A."/>
            <person name="Barry K.W."/>
            <person name="Cichocki N."/>
            <person name="Veneault-Fourrey C."/>
            <person name="LaButti K."/>
            <person name="Lindquist E.A."/>
            <person name="Lipzen A."/>
            <person name="Lundell T."/>
            <person name="Morin E."/>
            <person name="Murat C."/>
            <person name="Riley R."/>
            <person name="Ohm R."/>
            <person name="Sun H."/>
            <person name="Tunlid A."/>
            <person name="Henrissat B."/>
            <person name="Grigoriev I.V."/>
            <person name="Hibbett D.S."/>
            <person name="Martin F."/>
        </authorList>
    </citation>
    <scope>NUCLEOTIDE SEQUENCE [LARGE SCALE GENOMIC DNA]</scope>
    <source>
        <strain evidence="7">Foug A</strain>
    </source>
</reference>
<keyword evidence="2 5" id="KW-0812">Transmembrane</keyword>
<feature type="transmembrane region" description="Helical" evidence="5">
    <location>
        <begin position="404"/>
        <end position="426"/>
    </location>
</feature>
<dbReference type="InterPro" id="IPR024371">
    <property type="entry name" value="AcetylCoA_trans_1-like"/>
</dbReference>
<dbReference type="AlphaFoldDB" id="A0A0C3EFN8"/>
<feature type="transmembrane region" description="Helical" evidence="5">
    <location>
        <begin position="112"/>
        <end position="138"/>
    </location>
</feature>
<reference evidence="6 7" key="1">
    <citation type="submission" date="2014-04" db="EMBL/GenBank/DDBJ databases">
        <authorList>
            <consortium name="DOE Joint Genome Institute"/>
            <person name="Kuo A."/>
            <person name="Kohler A."/>
            <person name="Nagy L.G."/>
            <person name="Floudas D."/>
            <person name="Copeland A."/>
            <person name="Barry K.W."/>
            <person name="Cichocki N."/>
            <person name="Veneault-Fourrey C."/>
            <person name="LaButti K."/>
            <person name="Lindquist E.A."/>
            <person name="Lipzen A."/>
            <person name="Lundell T."/>
            <person name="Morin E."/>
            <person name="Murat C."/>
            <person name="Sun H."/>
            <person name="Tunlid A."/>
            <person name="Henrissat B."/>
            <person name="Grigoriev I.V."/>
            <person name="Hibbett D.S."/>
            <person name="Martin F."/>
            <person name="Nordberg H.P."/>
            <person name="Cantor M.N."/>
            <person name="Hua S.X."/>
        </authorList>
    </citation>
    <scope>NUCLEOTIDE SEQUENCE [LARGE SCALE GENOMIC DNA]</scope>
    <source>
        <strain evidence="6 7">Foug A</strain>
    </source>
</reference>
<dbReference type="OrthoDB" id="6415790at2759"/>
<feature type="transmembrane region" description="Helical" evidence="5">
    <location>
        <begin position="289"/>
        <end position="307"/>
    </location>
</feature>
<dbReference type="Proteomes" id="UP000053989">
    <property type="component" value="Unassembled WGS sequence"/>
</dbReference>
<dbReference type="PANTHER" id="PTHR12778:SF9">
    <property type="entry name" value="ACETYL-COENZYME A TRANSPORTER 1"/>
    <property type="match status" value="1"/>
</dbReference>
<evidence type="ECO:0000256" key="4">
    <source>
        <dbReference type="ARBA" id="ARBA00023136"/>
    </source>
</evidence>
<protein>
    <recommendedName>
        <fullName evidence="8">Major facilitator superfamily (MFS) profile domain-containing protein</fullName>
    </recommendedName>
</protein>
<dbReference type="GO" id="GO:0035348">
    <property type="term" value="P:acetyl-CoA transmembrane transport"/>
    <property type="evidence" value="ECO:0007669"/>
    <property type="project" value="InterPro"/>
</dbReference>
<dbReference type="GO" id="GO:0016020">
    <property type="term" value="C:membrane"/>
    <property type="evidence" value="ECO:0007669"/>
    <property type="project" value="UniProtKB-SubCell"/>
</dbReference>
<keyword evidence="4 5" id="KW-0472">Membrane</keyword>
<evidence type="ECO:0000256" key="2">
    <source>
        <dbReference type="ARBA" id="ARBA00022692"/>
    </source>
</evidence>
<feature type="transmembrane region" description="Helical" evidence="5">
    <location>
        <begin position="432"/>
        <end position="455"/>
    </location>
</feature>
<evidence type="ECO:0000256" key="3">
    <source>
        <dbReference type="ARBA" id="ARBA00022989"/>
    </source>
</evidence>
<dbReference type="GO" id="GO:0008521">
    <property type="term" value="F:acetyl-CoA transmembrane transporter activity"/>
    <property type="evidence" value="ECO:0007669"/>
    <property type="project" value="InterPro"/>
</dbReference>
<dbReference type="FunFam" id="1.20.1250.20:FF:000289">
    <property type="entry name" value="Acetyl-coenzyme A transporter 1"/>
    <property type="match status" value="1"/>
</dbReference>
<dbReference type="InterPro" id="IPR036259">
    <property type="entry name" value="MFS_trans_sf"/>
</dbReference>
<gene>
    <name evidence="6" type="ORF">SCLCIDRAFT_1210585</name>
</gene>
<feature type="transmembrane region" description="Helical" evidence="5">
    <location>
        <begin position="542"/>
        <end position="562"/>
    </location>
</feature>
<feature type="transmembrane region" description="Helical" evidence="5">
    <location>
        <begin position="210"/>
        <end position="227"/>
    </location>
</feature>
<comment type="subcellular location">
    <subcellularLocation>
        <location evidence="1">Membrane</location>
        <topology evidence="1">Multi-pass membrane protein</topology>
    </subcellularLocation>
</comment>
<dbReference type="HOGENOM" id="CLU_020502_2_0_1"/>
<feature type="transmembrane region" description="Helical" evidence="5">
    <location>
        <begin position="247"/>
        <end position="269"/>
    </location>
</feature>
<dbReference type="FunCoup" id="A0A0C3EFN8">
    <property type="interactions" value="111"/>
</dbReference>
<dbReference type="PANTHER" id="PTHR12778">
    <property type="entry name" value="SOLUTE CARRIER FAMILY 33 ACETYL-COA TRANSPORTER -RELATED"/>
    <property type="match status" value="1"/>
</dbReference>
<keyword evidence="3 5" id="KW-1133">Transmembrane helix</keyword>
<evidence type="ECO:0000313" key="7">
    <source>
        <dbReference type="Proteomes" id="UP000053989"/>
    </source>
</evidence>
<feature type="transmembrane region" description="Helical" evidence="5">
    <location>
        <begin position="181"/>
        <end position="198"/>
    </location>
</feature>
<evidence type="ECO:0000313" key="6">
    <source>
        <dbReference type="EMBL" id="KIM67104.1"/>
    </source>
</evidence>
<proteinExistence type="predicted"/>
<dbReference type="Pfam" id="PF13000">
    <property type="entry name" value="Acatn"/>
    <property type="match status" value="3"/>
</dbReference>
<name>A0A0C3EFN8_9AGAM</name>
<dbReference type="EMBL" id="KN822014">
    <property type="protein sequence ID" value="KIM67104.1"/>
    <property type="molecule type" value="Genomic_DNA"/>
</dbReference>
<organism evidence="6 7">
    <name type="scientific">Scleroderma citrinum Foug A</name>
    <dbReference type="NCBI Taxonomy" id="1036808"/>
    <lineage>
        <taxon>Eukaryota</taxon>
        <taxon>Fungi</taxon>
        <taxon>Dikarya</taxon>
        <taxon>Basidiomycota</taxon>
        <taxon>Agaricomycotina</taxon>
        <taxon>Agaricomycetes</taxon>
        <taxon>Agaricomycetidae</taxon>
        <taxon>Boletales</taxon>
        <taxon>Sclerodermatineae</taxon>
        <taxon>Sclerodermataceae</taxon>
        <taxon>Scleroderma</taxon>
    </lineage>
</organism>
<dbReference type="InterPro" id="IPR004752">
    <property type="entry name" value="AmpG_permease/AT-1"/>
</dbReference>
<feature type="transmembrane region" description="Helical" evidence="5">
    <location>
        <begin position="373"/>
        <end position="392"/>
    </location>
</feature>